<evidence type="ECO:0008006" key="4">
    <source>
        <dbReference type="Google" id="ProtNLM"/>
    </source>
</evidence>
<accession>A0A240U1E8</accession>
<proteinExistence type="predicted"/>
<gene>
    <name evidence="2" type="ORF">CBP34_05205</name>
</gene>
<evidence type="ECO:0000313" key="3">
    <source>
        <dbReference type="Proteomes" id="UP000194432"/>
    </source>
</evidence>
<dbReference type="AlphaFoldDB" id="A0A240U1E8"/>
<organism evidence="2 3">
    <name type="scientific">Acidovorax carolinensis</name>
    <dbReference type="NCBI Taxonomy" id="553814"/>
    <lineage>
        <taxon>Bacteria</taxon>
        <taxon>Pseudomonadati</taxon>
        <taxon>Pseudomonadota</taxon>
        <taxon>Betaproteobacteria</taxon>
        <taxon>Burkholderiales</taxon>
        <taxon>Comamonadaceae</taxon>
        <taxon>Acidovorax</taxon>
    </lineage>
</organism>
<feature type="signal peptide" evidence="1">
    <location>
        <begin position="1"/>
        <end position="36"/>
    </location>
</feature>
<evidence type="ECO:0000256" key="1">
    <source>
        <dbReference type="SAM" id="SignalP"/>
    </source>
</evidence>
<keyword evidence="3" id="KW-1185">Reference proteome</keyword>
<dbReference type="KEGG" id="acin:CBP34_05205"/>
<sequence length="557" mass="59799">MKFLKSRRKYLMPSAHIRGIAALCGGLSIGATPALAVVLDTGNPDLNLRWDNTIKYSAARRLDEPSSVLISNPNNDDGDRNFGKGLISSRFDLLSELDFVYKKNMGFRISAAAWNDSVYGRSNANPGFPGGAFPSQTSVPYNQFTAGTRDVHGSGSEVLDAFVFGKFDLFERSASVRAGRHSLLWGESLFFGANAIAGAQMPVDVVKLVSVPGTPFKEAIRPVPMVSGQVQITPDVSVGAYIQVASSRSRLPAAGSYFSNTDYAVDGAENIFFGPGAPSPRFSDMKAKDSGQGGVQLKVKGGDIDYGFYLIQFHNKLPQVVPKLGMTPVGPAPVGHYIAYQEKIKAFGASASKTFGDYNVAAELSFRDNQDLASTQGFDTSALAPVANNNSSNPAYAVGRTAHLNISVLGSVPRTPLWGEATIAGEIAWNRVLKITKNATAADPNATRDGVAMRVVFEPKYRQVLPGLDLGVPIGIGYAPKGSRPMAMTPNAWIPEGGGDISIGLNGTYLDSWNFGLNYTHYYGTARTFNTGANQAFGWGQTLRDRDFISFTARYTF</sequence>
<reference evidence="2 3" key="1">
    <citation type="submission" date="2017-05" db="EMBL/GenBank/DDBJ databases">
        <title>Polyphasic characterization of four soil-derived phenanthrene-degrading Acidovorax strains and proposal of Acidovorax phenanthrenivorans sp. nov.</title>
        <authorList>
            <person name="Singleton D.R."/>
            <person name="Lee J."/>
            <person name="Dickey A.N."/>
            <person name="Stroud A."/>
            <person name="Scholl E.H."/>
            <person name="Wright F.A."/>
            <person name="Aitken M.D."/>
        </authorList>
    </citation>
    <scope>NUCLEOTIDE SEQUENCE [LARGE SCALE GENOMIC DNA]</scope>
    <source>
        <strain evidence="2">NA3</strain>
    </source>
</reference>
<feature type="chain" id="PRO_5012941384" description="DUF1302 domain-containing protein" evidence="1">
    <location>
        <begin position="37"/>
        <end position="557"/>
    </location>
</feature>
<dbReference type="Proteomes" id="UP000194432">
    <property type="component" value="Chromosome 1"/>
</dbReference>
<dbReference type="Pfam" id="PF06980">
    <property type="entry name" value="DUF1302"/>
    <property type="match status" value="1"/>
</dbReference>
<name>A0A240U1E8_9BURK</name>
<dbReference type="InterPro" id="IPR010727">
    <property type="entry name" value="DUF1302"/>
</dbReference>
<keyword evidence="1" id="KW-0732">Signal</keyword>
<evidence type="ECO:0000313" key="2">
    <source>
        <dbReference type="EMBL" id="ART51180.1"/>
    </source>
</evidence>
<dbReference type="EMBL" id="CP021361">
    <property type="protein sequence ID" value="ART51180.1"/>
    <property type="molecule type" value="Genomic_DNA"/>
</dbReference>
<protein>
    <recommendedName>
        <fullName evidence="4">DUF1302 domain-containing protein</fullName>
    </recommendedName>
</protein>